<protein>
    <recommendedName>
        <fullName evidence="4">RRM domain-containing protein</fullName>
    </recommendedName>
</protein>
<organism evidence="5 6">
    <name type="scientific">Bifiguratus adelaidae</name>
    <dbReference type="NCBI Taxonomy" id="1938954"/>
    <lineage>
        <taxon>Eukaryota</taxon>
        <taxon>Fungi</taxon>
        <taxon>Fungi incertae sedis</taxon>
        <taxon>Mucoromycota</taxon>
        <taxon>Mucoromycotina</taxon>
        <taxon>Endogonomycetes</taxon>
        <taxon>Endogonales</taxon>
        <taxon>Endogonales incertae sedis</taxon>
        <taxon>Bifiguratus</taxon>
    </lineage>
</organism>
<feature type="region of interest" description="Disordered" evidence="3">
    <location>
        <begin position="1"/>
        <end position="22"/>
    </location>
</feature>
<dbReference type="InterPro" id="IPR035979">
    <property type="entry name" value="RBD_domain_sf"/>
</dbReference>
<dbReference type="PROSITE" id="PS50102">
    <property type="entry name" value="RRM"/>
    <property type="match status" value="3"/>
</dbReference>
<dbReference type="InterPro" id="IPR050825">
    <property type="entry name" value="RBM42_RBP45_47-like"/>
</dbReference>
<dbReference type="PANTHER" id="PTHR47640">
    <property type="entry name" value="TRNA SELENOCYSTEINE 1-ASSOCIATED PROTEIN 1-RELATED-RELATED"/>
    <property type="match status" value="1"/>
</dbReference>
<proteinExistence type="predicted"/>
<dbReference type="Proteomes" id="UP000242875">
    <property type="component" value="Unassembled WGS sequence"/>
</dbReference>
<evidence type="ECO:0000313" key="6">
    <source>
        <dbReference type="Proteomes" id="UP000242875"/>
    </source>
</evidence>
<gene>
    <name evidence="5" type="ORF">BZG36_00306</name>
</gene>
<dbReference type="EMBL" id="MVBO01000002">
    <property type="protein sequence ID" value="OZJ06706.1"/>
    <property type="molecule type" value="Genomic_DNA"/>
</dbReference>
<feature type="domain" description="RRM" evidence="4">
    <location>
        <begin position="22"/>
        <end position="107"/>
    </location>
</feature>
<dbReference type="GO" id="GO:0003729">
    <property type="term" value="F:mRNA binding"/>
    <property type="evidence" value="ECO:0007669"/>
    <property type="project" value="InterPro"/>
</dbReference>
<dbReference type="InterPro" id="IPR000504">
    <property type="entry name" value="RRM_dom"/>
</dbReference>
<comment type="caution">
    <text evidence="5">The sequence shown here is derived from an EMBL/GenBank/DDBJ whole genome shotgun (WGS) entry which is preliminary data.</text>
</comment>
<dbReference type="OrthoDB" id="8093034at2759"/>
<reference evidence="5 6" key="1">
    <citation type="journal article" date="2017" name="Mycologia">
        <title>Bifiguratus adelaidae, gen. et sp. nov., a new member of Mucoromycotina in endophytic and soil-dwelling habitats.</title>
        <authorList>
            <person name="Torres-Cruz T.J."/>
            <person name="Billingsley Tobias T.L."/>
            <person name="Almatruk M."/>
            <person name="Hesse C."/>
            <person name="Kuske C.R."/>
            <person name="Desiro A."/>
            <person name="Benucci G.M."/>
            <person name="Bonito G."/>
            <person name="Stajich J.E."/>
            <person name="Dunlap C."/>
            <person name="Arnold A.E."/>
            <person name="Porras-Alfaro A."/>
        </authorList>
    </citation>
    <scope>NUCLEOTIDE SEQUENCE [LARGE SCALE GENOMIC DNA]</scope>
    <source>
        <strain evidence="5 6">AZ0501</strain>
    </source>
</reference>
<evidence type="ECO:0000259" key="4">
    <source>
        <dbReference type="PROSITE" id="PS50102"/>
    </source>
</evidence>
<dbReference type="SUPFAM" id="SSF54928">
    <property type="entry name" value="RNA-binding domain, RBD"/>
    <property type="match status" value="2"/>
</dbReference>
<name>A0A261Y7V1_9FUNG</name>
<feature type="domain" description="RRM" evidence="4">
    <location>
        <begin position="229"/>
        <end position="301"/>
    </location>
</feature>
<evidence type="ECO:0000313" key="5">
    <source>
        <dbReference type="EMBL" id="OZJ06706.1"/>
    </source>
</evidence>
<feature type="domain" description="RRM" evidence="4">
    <location>
        <begin position="117"/>
        <end position="195"/>
    </location>
</feature>
<dbReference type="GO" id="GO:0043488">
    <property type="term" value="P:regulation of mRNA stability"/>
    <property type="evidence" value="ECO:0007669"/>
    <property type="project" value="TreeGrafter"/>
</dbReference>
<dbReference type="PANTHER" id="PTHR47640:SF5">
    <property type="entry name" value="RRM DOMAIN-CONTAINING PROTEIN"/>
    <property type="match status" value="1"/>
</dbReference>
<dbReference type="GO" id="GO:0034063">
    <property type="term" value="P:stress granule assembly"/>
    <property type="evidence" value="ECO:0007669"/>
    <property type="project" value="TreeGrafter"/>
</dbReference>
<keyword evidence="6" id="KW-1185">Reference proteome</keyword>
<dbReference type="Gene3D" id="3.30.70.330">
    <property type="match status" value="3"/>
</dbReference>
<dbReference type="Pfam" id="PF00076">
    <property type="entry name" value="RRM_1"/>
    <property type="match status" value="3"/>
</dbReference>
<sequence length="386" mass="42712">MQQPTQAQMQQHQQNPPNDPTKTVYVGNLDPRVTDLMLQELFSTAGVVESVKVIPDKALKRPGQYFHTPINYGFVEFTEARGAEQALSTLNGKKLFNHDIRVNWASASQKEDTSNHFHIFVGDLSPEVNNDVLAKAFASFKSMSDAHVMWDVHSGKSRGFGFVAFREKADAEQAIATMNGEWLGSRAIRCNWATQKNHGGGMAGQVPIMAPGQVLPYEAVVQQMPQYITTVYIGNIPPQTTQQDLLTLFQSLGYVHEIRLQADRGFAFVKMDTHENAAMAIVTLQGVPIHGRPAKLSWGKDRTPEGWQMQAAVGAHPFPAFAFGAAHQGMPHQAHHQMWTPQQAGHIPHAQAHPHQHQVAPHQHHLPQFTHMVGAPRAGNPNNFGP</sequence>
<accession>A0A261Y7V1</accession>
<feature type="compositionally biased region" description="Low complexity" evidence="3">
    <location>
        <begin position="1"/>
        <end position="16"/>
    </location>
</feature>
<dbReference type="AlphaFoldDB" id="A0A261Y7V1"/>
<dbReference type="GO" id="GO:0010494">
    <property type="term" value="C:cytoplasmic stress granule"/>
    <property type="evidence" value="ECO:0007669"/>
    <property type="project" value="TreeGrafter"/>
</dbReference>
<evidence type="ECO:0000256" key="2">
    <source>
        <dbReference type="PROSITE-ProRule" id="PRU00176"/>
    </source>
</evidence>
<dbReference type="GO" id="GO:0000184">
    <property type="term" value="P:nuclear-transcribed mRNA catabolic process, nonsense-mediated decay"/>
    <property type="evidence" value="ECO:0007669"/>
    <property type="project" value="TreeGrafter"/>
</dbReference>
<dbReference type="CDD" id="cd12619">
    <property type="entry name" value="RRM2_PUB1"/>
    <property type="match status" value="1"/>
</dbReference>
<evidence type="ECO:0000256" key="3">
    <source>
        <dbReference type="SAM" id="MobiDB-lite"/>
    </source>
</evidence>
<dbReference type="InterPro" id="IPR012677">
    <property type="entry name" value="Nucleotide-bd_a/b_plait_sf"/>
</dbReference>
<dbReference type="SMART" id="SM00360">
    <property type="entry name" value="RRM"/>
    <property type="match status" value="3"/>
</dbReference>
<evidence type="ECO:0000256" key="1">
    <source>
        <dbReference type="ARBA" id="ARBA00022884"/>
    </source>
</evidence>
<keyword evidence="1 2" id="KW-0694">RNA-binding</keyword>